<dbReference type="Proteomes" id="UP000249260">
    <property type="component" value="Unassembled WGS sequence"/>
</dbReference>
<name>A0A328TYY0_9BACL</name>
<proteinExistence type="predicted"/>
<reference evidence="2 3" key="1">
    <citation type="submission" date="2018-06" db="EMBL/GenBank/DDBJ databases">
        <title>Paenibacillus montanisoli sp. nov., isolated from mountain area soil.</title>
        <authorList>
            <person name="Wu M."/>
        </authorList>
    </citation>
    <scope>NUCLEOTIDE SEQUENCE [LARGE SCALE GENOMIC DNA]</scope>
    <source>
        <strain evidence="2 3">RA17</strain>
    </source>
</reference>
<feature type="compositionally biased region" description="Basic and acidic residues" evidence="1">
    <location>
        <begin position="26"/>
        <end position="37"/>
    </location>
</feature>
<accession>A0A328TYY0</accession>
<sequence length="69" mass="8606">MLAKKHKDPRKEKRRDFRKGIKSVHFNKESKTARKDDYRKYRTQMKRIMRSGQYELLRGYQRTSGWLTW</sequence>
<organism evidence="2 3">
    <name type="scientific">Paenibacillus montanisoli</name>
    <dbReference type="NCBI Taxonomy" id="2081970"/>
    <lineage>
        <taxon>Bacteria</taxon>
        <taxon>Bacillati</taxon>
        <taxon>Bacillota</taxon>
        <taxon>Bacilli</taxon>
        <taxon>Bacillales</taxon>
        <taxon>Paenibacillaceae</taxon>
        <taxon>Paenibacillus</taxon>
    </lineage>
</organism>
<evidence type="ECO:0000313" key="2">
    <source>
        <dbReference type="EMBL" id="RAP75600.1"/>
    </source>
</evidence>
<evidence type="ECO:0000256" key="1">
    <source>
        <dbReference type="SAM" id="MobiDB-lite"/>
    </source>
</evidence>
<dbReference type="EMBL" id="QLUW01000003">
    <property type="protein sequence ID" value="RAP75600.1"/>
    <property type="molecule type" value="Genomic_DNA"/>
</dbReference>
<feature type="compositionally biased region" description="Basic and acidic residues" evidence="1">
    <location>
        <begin position="9"/>
        <end position="19"/>
    </location>
</feature>
<keyword evidence="3" id="KW-1185">Reference proteome</keyword>
<dbReference type="OrthoDB" id="2619597at2"/>
<comment type="caution">
    <text evidence="2">The sequence shown here is derived from an EMBL/GenBank/DDBJ whole genome shotgun (WGS) entry which is preliminary data.</text>
</comment>
<dbReference type="AlphaFoldDB" id="A0A328TYY0"/>
<evidence type="ECO:0000313" key="3">
    <source>
        <dbReference type="Proteomes" id="UP000249260"/>
    </source>
</evidence>
<protein>
    <submittedName>
        <fullName evidence="2">Uncharacterized protein</fullName>
    </submittedName>
</protein>
<gene>
    <name evidence="2" type="ORF">DL346_18075</name>
</gene>
<feature type="region of interest" description="Disordered" evidence="1">
    <location>
        <begin position="1"/>
        <end position="37"/>
    </location>
</feature>